<evidence type="ECO:0000313" key="1">
    <source>
        <dbReference type="EMBL" id="MFD0918250.1"/>
    </source>
</evidence>
<dbReference type="InterPro" id="IPR036412">
    <property type="entry name" value="HAD-like_sf"/>
</dbReference>
<dbReference type="Proteomes" id="UP001597018">
    <property type="component" value="Unassembled WGS sequence"/>
</dbReference>
<dbReference type="InterPro" id="IPR006439">
    <property type="entry name" value="HAD-SF_hydro_IA"/>
</dbReference>
<dbReference type="SUPFAM" id="SSF56784">
    <property type="entry name" value="HAD-like"/>
    <property type="match status" value="1"/>
</dbReference>
<dbReference type="SFLD" id="SFLDS00003">
    <property type="entry name" value="Haloacid_Dehalogenase"/>
    <property type="match status" value="1"/>
</dbReference>
<reference evidence="2" key="1">
    <citation type="journal article" date="2019" name="Int. J. Syst. Evol. Microbiol.">
        <title>The Global Catalogue of Microorganisms (GCM) 10K type strain sequencing project: providing services to taxonomists for standard genome sequencing and annotation.</title>
        <authorList>
            <consortium name="The Broad Institute Genomics Platform"/>
            <consortium name="The Broad Institute Genome Sequencing Center for Infectious Disease"/>
            <person name="Wu L."/>
            <person name="Ma J."/>
        </authorList>
    </citation>
    <scope>NUCLEOTIDE SEQUENCE [LARGE SCALE GENOMIC DNA]</scope>
    <source>
        <strain evidence="2">CCUG 56401</strain>
    </source>
</reference>
<dbReference type="Gene3D" id="3.40.50.1000">
    <property type="entry name" value="HAD superfamily/HAD-like"/>
    <property type="match status" value="1"/>
</dbReference>
<dbReference type="GO" id="GO:0016787">
    <property type="term" value="F:hydrolase activity"/>
    <property type="evidence" value="ECO:0007669"/>
    <property type="project" value="UniProtKB-KW"/>
</dbReference>
<keyword evidence="1" id="KW-0378">Hydrolase</keyword>
<proteinExistence type="predicted"/>
<name>A0ABW3FJD1_9PSEU</name>
<dbReference type="NCBIfam" id="TIGR01509">
    <property type="entry name" value="HAD-SF-IA-v3"/>
    <property type="match status" value="1"/>
</dbReference>
<dbReference type="RefSeq" id="WP_263254426.1">
    <property type="nucleotide sequence ID" value="NZ_BAABLT010000034.1"/>
</dbReference>
<dbReference type="PANTHER" id="PTHR43611">
    <property type="entry name" value="ALPHA-D-GLUCOSE 1-PHOSPHATE PHOSPHATASE"/>
    <property type="match status" value="1"/>
</dbReference>
<dbReference type="InterPro" id="IPR023214">
    <property type="entry name" value="HAD_sf"/>
</dbReference>
<gene>
    <name evidence="1" type="ORF">ACFQ16_00695</name>
</gene>
<comment type="caution">
    <text evidence="1">The sequence shown here is derived from an EMBL/GenBank/DDBJ whole genome shotgun (WGS) entry which is preliminary data.</text>
</comment>
<dbReference type="SFLD" id="SFLDG01129">
    <property type="entry name" value="C1.5:_HAD__Beta-PGM__Phosphata"/>
    <property type="match status" value="1"/>
</dbReference>
<protein>
    <submittedName>
        <fullName evidence="1">HAD family hydrolase</fullName>
    </submittedName>
</protein>
<dbReference type="Pfam" id="PF00702">
    <property type="entry name" value="Hydrolase"/>
    <property type="match status" value="1"/>
</dbReference>
<accession>A0ABW3FJD1</accession>
<dbReference type="EMBL" id="JBHTIW010000001">
    <property type="protein sequence ID" value="MFD0918250.1"/>
    <property type="molecule type" value="Genomic_DNA"/>
</dbReference>
<organism evidence="1 2">
    <name type="scientific">Saccharopolyspora rosea</name>
    <dbReference type="NCBI Taxonomy" id="524884"/>
    <lineage>
        <taxon>Bacteria</taxon>
        <taxon>Bacillati</taxon>
        <taxon>Actinomycetota</taxon>
        <taxon>Actinomycetes</taxon>
        <taxon>Pseudonocardiales</taxon>
        <taxon>Pseudonocardiaceae</taxon>
        <taxon>Saccharopolyspora</taxon>
    </lineage>
</organism>
<dbReference type="PRINTS" id="PR00413">
    <property type="entry name" value="HADHALOGNASE"/>
</dbReference>
<evidence type="ECO:0000313" key="2">
    <source>
        <dbReference type="Proteomes" id="UP001597018"/>
    </source>
</evidence>
<dbReference type="CDD" id="cd02603">
    <property type="entry name" value="HAD_sEH-N_like"/>
    <property type="match status" value="1"/>
</dbReference>
<keyword evidence="2" id="KW-1185">Reference proteome</keyword>
<dbReference type="PANTHER" id="PTHR43611:SF3">
    <property type="entry name" value="FLAVIN MONONUCLEOTIDE HYDROLASE 1, CHLOROPLATIC"/>
    <property type="match status" value="1"/>
</dbReference>
<sequence>MVRWVVFDYGEVISRRTAALPSLAAVLGAPPEDFEEVYFAERDAYDRGCGDLPYWRAVGKRLGVRVDAALAERLTRADVAGWLETAPGAVELLDELHSDGVPLALLSNAPSSFGRAAEQQPWARVFKHLLFSGDLQVAKPDAAIWRVLLDALNAPPAECLFFDDREENVRGARRAGLHAERWQGPDHAREVLRGHGVVL</sequence>